<evidence type="ECO:0008006" key="2">
    <source>
        <dbReference type="Google" id="ProtNLM"/>
    </source>
</evidence>
<gene>
    <name evidence="1" type="ORF">MNBD_BACTEROID02-1282</name>
</gene>
<proteinExistence type="predicted"/>
<name>A0A3B0RQ62_9ZZZZ</name>
<protein>
    <recommendedName>
        <fullName evidence="2">DUF4105 domain-containing protein</fullName>
    </recommendedName>
</protein>
<sequence>MKLNLSILLLFLCSSFINAQKSQLSPEAEISVLTIGPGSSLNDSFGHSAFRVKDKEKYLDVVFNYGVYDFD</sequence>
<accession>A0A3B0RQ62</accession>
<feature type="non-terminal residue" evidence="1">
    <location>
        <position position="71"/>
    </location>
</feature>
<evidence type="ECO:0000313" key="1">
    <source>
        <dbReference type="EMBL" id="VAV85735.1"/>
    </source>
</evidence>
<organism evidence="1">
    <name type="scientific">hydrothermal vent metagenome</name>
    <dbReference type="NCBI Taxonomy" id="652676"/>
    <lineage>
        <taxon>unclassified sequences</taxon>
        <taxon>metagenomes</taxon>
        <taxon>ecological metagenomes</taxon>
    </lineage>
</organism>
<reference evidence="1" key="1">
    <citation type="submission" date="2018-06" db="EMBL/GenBank/DDBJ databases">
        <authorList>
            <person name="Zhirakovskaya E."/>
        </authorList>
    </citation>
    <scope>NUCLEOTIDE SEQUENCE</scope>
</reference>
<dbReference type="EMBL" id="UOEB01000243">
    <property type="protein sequence ID" value="VAV85735.1"/>
    <property type="molecule type" value="Genomic_DNA"/>
</dbReference>
<dbReference type="AlphaFoldDB" id="A0A3B0RQ62"/>